<dbReference type="Proteomes" id="UP000228767">
    <property type="component" value="Unassembled WGS sequence"/>
</dbReference>
<feature type="region of interest" description="Disordered" evidence="1">
    <location>
        <begin position="1"/>
        <end position="21"/>
    </location>
</feature>
<protein>
    <recommendedName>
        <fullName evidence="5">DUF11 domain-containing protein</fullName>
    </recommendedName>
</protein>
<feature type="transmembrane region" description="Helical" evidence="2">
    <location>
        <begin position="71"/>
        <end position="92"/>
    </location>
</feature>
<comment type="caution">
    <text evidence="3">The sequence shown here is derived from an EMBL/GenBank/DDBJ whole genome shotgun (WGS) entry which is preliminary data.</text>
</comment>
<evidence type="ECO:0000256" key="2">
    <source>
        <dbReference type="SAM" id="Phobius"/>
    </source>
</evidence>
<proteinExistence type="predicted"/>
<keyword evidence="2" id="KW-1133">Transmembrane helix</keyword>
<feature type="compositionally biased region" description="Polar residues" evidence="1">
    <location>
        <begin position="1"/>
        <end position="18"/>
    </location>
</feature>
<evidence type="ECO:0000313" key="3">
    <source>
        <dbReference type="EMBL" id="PIR44418.1"/>
    </source>
</evidence>
<keyword evidence="2" id="KW-0472">Membrane</keyword>
<evidence type="ECO:0000256" key="1">
    <source>
        <dbReference type="SAM" id="MobiDB-lite"/>
    </source>
</evidence>
<dbReference type="SUPFAM" id="SSF52490">
    <property type="entry name" value="Tubulin nucleotide-binding domain-like"/>
    <property type="match status" value="1"/>
</dbReference>
<name>A0A2H0RD30_9BACT</name>
<evidence type="ECO:0008006" key="5">
    <source>
        <dbReference type="Google" id="ProtNLM"/>
    </source>
</evidence>
<evidence type="ECO:0000313" key="4">
    <source>
        <dbReference type="Proteomes" id="UP000228767"/>
    </source>
</evidence>
<dbReference type="EMBL" id="PCYI01000030">
    <property type="protein sequence ID" value="PIR44418.1"/>
    <property type="molecule type" value="Genomic_DNA"/>
</dbReference>
<gene>
    <name evidence="3" type="ORF">COV10_04745</name>
</gene>
<accession>A0A2H0RD30</accession>
<dbReference type="AlphaFoldDB" id="A0A2H0RD30"/>
<reference evidence="3 4" key="1">
    <citation type="submission" date="2017-09" db="EMBL/GenBank/DDBJ databases">
        <title>Depth-based differentiation of microbial function through sediment-hosted aquifers and enrichment of novel symbionts in the deep terrestrial subsurface.</title>
        <authorList>
            <person name="Probst A.J."/>
            <person name="Ladd B."/>
            <person name="Jarett J.K."/>
            <person name="Geller-Mcgrath D.E."/>
            <person name="Sieber C.M."/>
            <person name="Emerson J.B."/>
            <person name="Anantharaman K."/>
            <person name="Thomas B.C."/>
            <person name="Malmstrom R."/>
            <person name="Stieglmeier M."/>
            <person name="Klingl A."/>
            <person name="Woyke T."/>
            <person name="Ryan C.M."/>
            <person name="Banfield J.F."/>
        </authorList>
    </citation>
    <scope>NUCLEOTIDE SEQUENCE [LARGE SCALE GENOMIC DNA]</scope>
    <source>
        <strain evidence="3">CG10_big_fil_rev_8_21_14_0_10_51_16</strain>
    </source>
</reference>
<organism evidence="3 4">
    <name type="scientific">Candidatus Vogelbacteria bacterium CG10_big_fil_rev_8_21_14_0_10_51_16</name>
    <dbReference type="NCBI Taxonomy" id="1975045"/>
    <lineage>
        <taxon>Bacteria</taxon>
        <taxon>Candidatus Vogeliibacteriota</taxon>
    </lineage>
</organism>
<sequence length="650" mass="70073">MGHNSRVISGTNMENDNSLGKVERALNRPDGGIFRRKRTHLHEDSIDVPSGWEAPTEENMKKQKRVSGVRLVFLVAVVFFLGALAFSSFLFLGKTNVVSGDKISISVNGPIAVKGGEVATFEIMIANQNAIEIELASLVVQFPAGTRDPAHVERPLTRHRRDVGTVKENQVVRESVKGIFFGETGSEQEIVVEFEYRTKGSNAIFVKSKTFSFLVGEAPVALLVMAPKDINAGQNLKVSIELSSQSTETLSDMLAHVQYPPGFVFERAEPVPVAGSNNVWRLGNLSPGAERTVTVYGVMEGQEEEVKTFHVTAGAGGNTGDTAAKVVVPYSTVSHTVNIKRPFVSMQTVVAGSIDEVVSVEGAQIVNGSIAWKNNLPTRVMDGELLVRIRGSVLDARSVSASQGFYRSSDSTLLWNKSTASELAIMEPGASGSLTFSFASQPLLAFSGTTFRNPELDLEFVFVGTRVADATIAGGRVETVVRRKVKFNTVTQLGARAVHHVGPIANTGPLPPKVGEETTYTIIWSLVNSSNDVTLPTVRATLPSYIRFIGGASPADEKVQFDSRAGEVVWDMESVKAGAGLTVPVREVAFQIGFTPSVSQANLVIPLTGDVVFSGTDDFTKARRVSSRPGLTTELLTDAKSQEGEYRVRQ</sequence>
<dbReference type="InterPro" id="IPR036525">
    <property type="entry name" value="Tubulin/FtsZ_GTPase_sf"/>
</dbReference>
<keyword evidence="2" id="KW-0812">Transmembrane</keyword>